<gene>
    <name evidence="3" type="ORF">GCM10007932_10400</name>
</gene>
<dbReference type="InterPro" id="IPR035919">
    <property type="entry name" value="EAL_sf"/>
</dbReference>
<comment type="caution">
    <text evidence="3">The sequence shown here is derived from an EMBL/GenBank/DDBJ whole genome shotgun (WGS) entry which is preliminary data.</text>
</comment>
<evidence type="ECO:0000259" key="1">
    <source>
        <dbReference type="PROSITE" id="PS50883"/>
    </source>
</evidence>
<keyword evidence="3" id="KW-0808">Transferase</keyword>
<feature type="domain" description="EAL" evidence="1">
    <location>
        <begin position="1"/>
        <end position="186"/>
    </location>
</feature>
<dbReference type="AlphaFoldDB" id="A0AAV5NM26"/>
<dbReference type="PANTHER" id="PTHR33525">
    <property type="match status" value="1"/>
</dbReference>
<sequence length="385" mass="43766">MGYELLFRDGPKNTFPDIEPELATKRLFSDQFLSPNQNNLGSLKGFVNFPYESLISQIPALFPRSSIIIEVLEDCEPTDELYKALKDLYLLGYKIALDDFVPSPEWKRFLPLVCIIKFDIRTVPISKAAYFISKLKNSKIQFLAEKVETYDEFQHAKDVGFTLFQGYFFAKPEMIQHRAIEPALLTVVQLCKEISSDQINYTEIERLVATDVSLSYKLLRYVNSSSSVSNEIKSFKQALVYLGEDKLRKFISLVAVSNTNEGKPNTLYTLSITRARFSELVASSYRGDADKSLAFLTGMLSLLDSLLDQSMEEILQSIPVDQKVKDALLDQQGILGDIYTLVKAFERADWTTAVSKRTELNLSENCVADCYREAISWSQELMDVD</sequence>
<evidence type="ECO:0000313" key="4">
    <source>
        <dbReference type="Proteomes" id="UP001156690"/>
    </source>
</evidence>
<name>A0AAV5NM26_9VIBR</name>
<dbReference type="GO" id="GO:0016301">
    <property type="term" value="F:kinase activity"/>
    <property type="evidence" value="ECO:0007669"/>
    <property type="project" value="UniProtKB-KW"/>
</dbReference>
<reference evidence="4" key="1">
    <citation type="journal article" date="2019" name="Int. J. Syst. Evol. Microbiol.">
        <title>The Global Catalogue of Microorganisms (GCM) 10K type strain sequencing project: providing services to taxonomists for standard genome sequencing and annotation.</title>
        <authorList>
            <consortium name="The Broad Institute Genomics Platform"/>
            <consortium name="The Broad Institute Genome Sequencing Center for Infectious Disease"/>
            <person name="Wu L."/>
            <person name="Ma J."/>
        </authorList>
    </citation>
    <scope>NUCLEOTIDE SEQUENCE [LARGE SCALE GENOMIC DNA]</scope>
    <source>
        <strain evidence="4">NBRC 15640</strain>
    </source>
</reference>
<dbReference type="Proteomes" id="UP001156690">
    <property type="component" value="Unassembled WGS sequence"/>
</dbReference>
<protein>
    <submittedName>
        <fullName evidence="3">Histidine kinase</fullName>
    </submittedName>
</protein>
<dbReference type="Pfam" id="PF08668">
    <property type="entry name" value="HDOD"/>
    <property type="match status" value="1"/>
</dbReference>
<dbReference type="PANTHER" id="PTHR33525:SF4">
    <property type="entry name" value="CYCLIC DI-GMP PHOSPHODIESTERASE CDGJ"/>
    <property type="match status" value="1"/>
</dbReference>
<keyword evidence="3" id="KW-0418">Kinase</keyword>
<dbReference type="EMBL" id="BSNX01000008">
    <property type="protein sequence ID" value="GLQ71680.1"/>
    <property type="molecule type" value="Genomic_DNA"/>
</dbReference>
<dbReference type="InterPro" id="IPR013976">
    <property type="entry name" value="HDOD"/>
</dbReference>
<dbReference type="Gene3D" id="3.20.20.450">
    <property type="entry name" value="EAL domain"/>
    <property type="match status" value="1"/>
</dbReference>
<dbReference type="SUPFAM" id="SSF109604">
    <property type="entry name" value="HD-domain/PDEase-like"/>
    <property type="match status" value="1"/>
</dbReference>
<evidence type="ECO:0000259" key="2">
    <source>
        <dbReference type="PROSITE" id="PS51833"/>
    </source>
</evidence>
<organism evidence="3 4">
    <name type="scientific">Vibrio penaeicida</name>
    <dbReference type="NCBI Taxonomy" id="104609"/>
    <lineage>
        <taxon>Bacteria</taxon>
        <taxon>Pseudomonadati</taxon>
        <taxon>Pseudomonadota</taxon>
        <taxon>Gammaproteobacteria</taxon>
        <taxon>Vibrionales</taxon>
        <taxon>Vibrionaceae</taxon>
        <taxon>Vibrio</taxon>
    </lineage>
</organism>
<dbReference type="InterPro" id="IPR014408">
    <property type="entry name" value="dGMP_Pdiesterase_EAL/HD-GYP"/>
</dbReference>
<proteinExistence type="predicted"/>
<dbReference type="InterPro" id="IPR052340">
    <property type="entry name" value="RNase_Y/CdgJ"/>
</dbReference>
<evidence type="ECO:0000313" key="3">
    <source>
        <dbReference type="EMBL" id="GLQ71680.1"/>
    </source>
</evidence>
<dbReference type="PIRSF" id="PIRSF003180">
    <property type="entry name" value="DiGMPpdiest_YuxH"/>
    <property type="match status" value="1"/>
</dbReference>
<dbReference type="PROSITE" id="PS50883">
    <property type="entry name" value="EAL"/>
    <property type="match status" value="1"/>
</dbReference>
<dbReference type="Pfam" id="PF00563">
    <property type="entry name" value="EAL"/>
    <property type="match status" value="1"/>
</dbReference>
<dbReference type="SUPFAM" id="SSF141868">
    <property type="entry name" value="EAL domain-like"/>
    <property type="match status" value="1"/>
</dbReference>
<feature type="domain" description="HDOD" evidence="2">
    <location>
        <begin position="180"/>
        <end position="366"/>
    </location>
</feature>
<dbReference type="InterPro" id="IPR001633">
    <property type="entry name" value="EAL_dom"/>
</dbReference>
<accession>A0AAV5NM26</accession>
<dbReference type="Gene3D" id="1.10.3210.10">
    <property type="entry name" value="Hypothetical protein af1432"/>
    <property type="match status" value="1"/>
</dbReference>
<keyword evidence="4" id="KW-1185">Reference proteome</keyword>
<dbReference type="PROSITE" id="PS51833">
    <property type="entry name" value="HDOD"/>
    <property type="match status" value="1"/>
</dbReference>